<organism evidence="4 5">
    <name type="scientific">Polyangium spumosum</name>
    <dbReference type="NCBI Taxonomy" id="889282"/>
    <lineage>
        <taxon>Bacteria</taxon>
        <taxon>Pseudomonadati</taxon>
        <taxon>Myxococcota</taxon>
        <taxon>Polyangia</taxon>
        <taxon>Polyangiales</taxon>
        <taxon>Polyangiaceae</taxon>
        <taxon>Polyangium</taxon>
    </lineage>
</organism>
<gene>
    <name evidence="4" type="ORF">GF068_41280</name>
</gene>
<feature type="compositionally biased region" description="Basic and acidic residues" evidence="1">
    <location>
        <begin position="241"/>
        <end position="263"/>
    </location>
</feature>
<dbReference type="InterPro" id="IPR013491">
    <property type="entry name" value="Tape_meas_N"/>
</dbReference>
<name>A0A6N7Q1E5_9BACT</name>
<feature type="compositionally biased region" description="Low complexity" evidence="1">
    <location>
        <begin position="210"/>
        <end position="219"/>
    </location>
</feature>
<proteinExistence type="predicted"/>
<dbReference type="AlphaFoldDB" id="A0A6N7Q1E5"/>
<keyword evidence="2" id="KW-0812">Transmembrane</keyword>
<evidence type="ECO:0000313" key="4">
    <source>
        <dbReference type="EMBL" id="MRG98302.1"/>
    </source>
</evidence>
<dbReference type="Proteomes" id="UP000440224">
    <property type="component" value="Unassembled WGS sequence"/>
</dbReference>
<feature type="compositionally biased region" description="Basic and acidic residues" evidence="1">
    <location>
        <begin position="74"/>
        <end position="87"/>
    </location>
</feature>
<dbReference type="NCBIfam" id="TIGR02675">
    <property type="entry name" value="tape_meas_nterm"/>
    <property type="match status" value="1"/>
</dbReference>
<feature type="region of interest" description="Disordered" evidence="1">
    <location>
        <begin position="161"/>
        <end position="263"/>
    </location>
</feature>
<feature type="transmembrane region" description="Helical" evidence="2">
    <location>
        <begin position="680"/>
        <end position="699"/>
    </location>
</feature>
<dbReference type="PANTHER" id="PTHR12460">
    <property type="entry name" value="CYCLIN-DEPENDENT KINASE INHIBITOR-RELATED PROTEIN"/>
    <property type="match status" value="1"/>
</dbReference>
<keyword evidence="2" id="KW-1133">Transmembrane helix</keyword>
<feature type="transmembrane region" description="Helical" evidence="2">
    <location>
        <begin position="652"/>
        <end position="674"/>
    </location>
</feature>
<evidence type="ECO:0000256" key="2">
    <source>
        <dbReference type="SAM" id="Phobius"/>
    </source>
</evidence>
<accession>A0A6N7Q1E5</accession>
<evidence type="ECO:0000259" key="3">
    <source>
        <dbReference type="Pfam" id="PF20155"/>
    </source>
</evidence>
<comment type="caution">
    <text evidence="4">The sequence shown here is derived from an EMBL/GenBank/DDBJ whole genome shotgun (WGS) entry which is preliminary data.</text>
</comment>
<dbReference type="OrthoDB" id="8019720at2"/>
<sequence>MTVSEKVVLREDVARPAAKAAASVERLAGALGGLGSVNVDAGAAAKIERTAKAASAAQDKATEAAKRAAAVREAATKTEGKAREAAERVANATREAEDKAAATAKKAAALREEANKAAEKAEEAATRAARLREASVKAGKAEQQAERAAVKAARLRASAERAEEAARKRSASAARAQSAAERQAERLGEKAAKQRAAAERAEATAKKRAASAARVQSSAERARRTTEAAAEKRAARAHRLAQREEQRRRKGLESKVSKTEARLADSVQRFNPAQERREAMLERQLREMRKQARTGLDDDGGRGGELGVGGGRAAAVAALAAAGAAVASGAARAAFDLGSAAVDAAAFREDATRALAILRRTQGDADKVFQTAVRTADFVGQGRRETIGQFVELLGKGFDTTIVDRIVRSVADLGTVNPEANVDSIVRAMGKIQAQGYLQGDELNMLTEAGLSADKVYGKLAARLGKSTDEIRRMQSAGKLGAADTIEAILAAINELSGGRAAGLAARAKSLEDITGLLGRLRAVPGNLLMDLDVTPGMRSFKAFVGGVRDSLDPSGPRWARITGSLGRVLNKVFGGLFAEQDPGKFIDRVVAKMEQAEPIISAVISGFRTGLGGALGVFEKLDAMNAGPLGELSKFLGVDDVPWIERVAKGVGLIAGVAGVAIGVIGVAAAKWASFVGSAYAAVLATYGYLVTFVEWLGGLFSGEGLAEAGSSAGTAIVDGLVGSIRAGALAVAAAVKAMAGGAISTAKRTLGIASPSRVFEGIGWNMAGGAEVGITGGAGRVVRAAEAMAFAATRAANDNLVTPSKAAGVGGSGIASSAGARAGRSALHGGERVVMHFEAGAIQIVVQGSATEQDGEAVARGLWAELQRLAEEAA</sequence>
<evidence type="ECO:0000313" key="5">
    <source>
        <dbReference type="Proteomes" id="UP000440224"/>
    </source>
</evidence>
<feature type="compositionally biased region" description="Basic and acidic residues" evidence="1">
    <location>
        <begin position="182"/>
        <end position="205"/>
    </location>
</feature>
<keyword evidence="5" id="KW-1185">Reference proteome</keyword>
<dbReference type="RefSeq" id="WP_153825074.1">
    <property type="nucleotide sequence ID" value="NZ_WJIE01000028.1"/>
</dbReference>
<keyword evidence="2" id="KW-0472">Membrane</keyword>
<dbReference type="PANTHER" id="PTHR12460:SF38">
    <property type="entry name" value="KINETOPLAST-ASSOCIATED PROTEIN-LIKE PROTEIN"/>
    <property type="match status" value="1"/>
</dbReference>
<dbReference type="Pfam" id="PF20155">
    <property type="entry name" value="TMP_3"/>
    <property type="match status" value="1"/>
</dbReference>
<feature type="compositionally biased region" description="Low complexity" evidence="1">
    <location>
        <begin position="171"/>
        <end position="181"/>
    </location>
</feature>
<feature type="compositionally biased region" description="Basic and acidic residues" evidence="1">
    <location>
        <begin position="220"/>
        <end position="234"/>
    </location>
</feature>
<dbReference type="EMBL" id="WJIE01000028">
    <property type="protein sequence ID" value="MRG98302.1"/>
    <property type="molecule type" value="Genomic_DNA"/>
</dbReference>
<feature type="domain" description="Tape measure protein N-terminal" evidence="3">
    <location>
        <begin position="343"/>
        <end position="499"/>
    </location>
</feature>
<evidence type="ECO:0000256" key="1">
    <source>
        <dbReference type="SAM" id="MobiDB-lite"/>
    </source>
</evidence>
<reference evidence="4 5" key="1">
    <citation type="submission" date="2019-10" db="EMBL/GenBank/DDBJ databases">
        <title>A soil myxobacterium in the family Polyangiaceae.</title>
        <authorList>
            <person name="Li Y."/>
            <person name="Wang J."/>
        </authorList>
    </citation>
    <scope>NUCLEOTIDE SEQUENCE [LARGE SCALE GENOMIC DNA]</scope>
    <source>
        <strain evidence="4 5">DSM 14734</strain>
    </source>
</reference>
<protein>
    <submittedName>
        <fullName evidence="4">Tape measure protein</fullName>
    </submittedName>
</protein>
<feature type="region of interest" description="Disordered" evidence="1">
    <location>
        <begin position="72"/>
        <end position="107"/>
    </location>
</feature>